<organism evidence="2 3">
    <name type="scientific">Mikania micrantha</name>
    <name type="common">bitter vine</name>
    <dbReference type="NCBI Taxonomy" id="192012"/>
    <lineage>
        <taxon>Eukaryota</taxon>
        <taxon>Viridiplantae</taxon>
        <taxon>Streptophyta</taxon>
        <taxon>Embryophyta</taxon>
        <taxon>Tracheophyta</taxon>
        <taxon>Spermatophyta</taxon>
        <taxon>Magnoliopsida</taxon>
        <taxon>eudicotyledons</taxon>
        <taxon>Gunneridae</taxon>
        <taxon>Pentapetalae</taxon>
        <taxon>asterids</taxon>
        <taxon>campanulids</taxon>
        <taxon>Asterales</taxon>
        <taxon>Asteraceae</taxon>
        <taxon>Asteroideae</taxon>
        <taxon>Heliantheae alliance</taxon>
        <taxon>Eupatorieae</taxon>
        <taxon>Mikania</taxon>
    </lineage>
</organism>
<dbReference type="AlphaFoldDB" id="A0A5N6P381"/>
<keyword evidence="1" id="KW-0812">Transmembrane</keyword>
<dbReference type="OrthoDB" id="784633at2759"/>
<keyword evidence="1" id="KW-0472">Membrane</keyword>
<evidence type="ECO:0000313" key="2">
    <source>
        <dbReference type="EMBL" id="KAD5803247.1"/>
    </source>
</evidence>
<keyword evidence="1" id="KW-1133">Transmembrane helix</keyword>
<proteinExistence type="predicted"/>
<comment type="caution">
    <text evidence="2">The sequence shown here is derived from an EMBL/GenBank/DDBJ whole genome shotgun (WGS) entry which is preliminary data.</text>
</comment>
<sequence length="186" mass="20040">MNASKLATPLTITFVVSVVFLFAELLFLLRRRRGFRPHSSQPPISGDDKSHAKELLHFFRLKSETRVEPSGAPIGNPESDDPVIDVFKLLEANGPSRVLCTIKEDDREEVETTSISGVEIPASEKVSLQMCLDVEAEGTKTVLNSPCDSPMFFTPMGSPAGNGVCSEFVSPVSNAGGPQVNDTFGG</sequence>
<accession>A0A5N6P381</accession>
<reference evidence="2 3" key="1">
    <citation type="submission" date="2019-05" db="EMBL/GenBank/DDBJ databases">
        <title>Mikania micrantha, genome provides insights into the molecular mechanism of rapid growth.</title>
        <authorList>
            <person name="Liu B."/>
        </authorList>
    </citation>
    <scope>NUCLEOTIDE SEQUENCE [LARGE SCALE GENOMIC DNA]</scope>
    <source>
        <strain evidence="2">NLD-2019</strain>
        <tissue evidence="2">Leaf</tissue>
    </source>
</reference>
<dbReference type="Proteomes" id="UP000326396">
    <property type="component" value="Linkage Group LG15"/>
</dbReference>
<keyword evidence="3" id="KW-1185">Reference proteome</keyword>
<name>A0A5N6P381_9ASTR</name>
<evidence type="ECO:0000256" key="1">
    <source>
        <dbReference type="SAM" id="Phobius"/>
    </source>
</evidence>
<protein>
    <submittedName>
        <fullName evidence="2">Uncharacterized protein</fullName>
    </submittedName>
</protein>
<evidence type="ECO:0000313" key="3">
    <source>
        <dbReference type="Proteomes" id="UP000326396"/>
    </source>
</evidence>
<dbReference type="PANTHER" id="PTHR34054:SF4">
    <property type="entry name" value="PROTEIN, PUTATIVE-RELATED"/>
    <property type="match status" value="1"/>
</dbReference>
<dbReference type="PANTHER" id="PTHR34054">
    <property type="entry name" value="EXPRESSED PROTEIN"/>
    <property type="match status" value="1"/>
</dbReference>
<dbReference type="EMBL" id="SZYD01000007">
    <property type="protein sequence ID" value="KAD5803247.1"/>
    <property type="molecule type" value="Genomic_DNA"/>
</dbReference>
<dbReference type="InterPro" id="IPR045884">
    <property type="entry name" value="At5g59350-like"/>
</dbReference>
<feature type="transmembrane region" description="Helical" evidence="1">
    <location>
        <begin position="6"/>
        <end position="29"/>
    </location>
</feature>
<gene>
    <name evidence="2" type="ORF">E3N88_14607</name>
</gene>